<evidence type="ECO:0000313" key="3">
    <source>
        <dbReference type="EMBL" id="OXC74438.1"/>
    </source>
</evidence>
<gene>
    <name evidence="3" type="ORF">BSU04_31895</name>
</gene>
<protein>
    <submittedName>
        <fullName evidence="3">Uncharacterized protein ImpA</fullName>
    </submittedName>
</protein>
<organism evidence="3 4">
    <name type="scientific">Caballeronia sordidicola</name>
    <name type="common">Burkholderia sordidicola</name>
    <dbReference type="NCBI Taxonomy" id="196367"/>
    <lineage>
        <taxon>Bacteria</taxon>
        <taxon>Pseudomonadati</taxon>
        <taxon>Pseudomonadota</taxon>
        <taxon>Betaproteobacteria</taxon>
        <taxon>Burkholderiales</taxon>
        <taxon>Burkholderiaceae</taxon>
        <taxon>Caballeronia</taxon>
    </lineage>
</organism>
<evidence type="ECO:0000256" key="1">
    <source>
        <dbReference type="SAM" id="MobiDB-lite"/>
    </source>
</evidence>
<dbReference type="Pfam" id="PF06812">
    <property type="entry name" value="ImpA_N"/>
    <property type="match status" value="1"/>
</dbReference>
<dbReference type="PANTHER" id="PTHR37024">
    <property type="entry name" value="TYPE VI SECRETION SYSTEM DUF2094 AND IMPA-RELATED DOMAIN PROTEIN"/>
    <property type="match status" value="1"/>
</dbReference>
<feature type="region of interest" description="Disordered" evidence="1">
    <location>
        <begin position="202"/>
        <end position="238"/>
    </location>
</feature>
<comment type="caution">
    <text evidence="3">The sequence shown here is derived from an EMBL/GenBank/DDBJ whole genome shotgun (WGS) entry which is preliminary data.</text>
</comment>
<dbReference type="OrthoDB" id="1522895at2"/>
<sequence length="539" mass="60124">MITFSKLLNALFGTRTPSDLARSSQSQWDAWLQPIIELHPGDVATEAAHVGEDPGYDDGFLAIKEQVAKLSDVNDTLIIETAERLLKHSAKDARVAVYYVYGRMRRDGAQGVAEGFELLSALIDRFDMDLLPTRAETRKSALEWLAGATFADRLDRVQGLTGDLLERALSALALITERTAEWPDNARPHLSGLYRRFEGHIESPNASDSASNSTRQDSLSGMSAPASLPSPTEVSSTRDLLDRARQMATFLREQPQGYLAAYRLMRCIRWDTLTEVPPCDPTSKTRLVPPRAELRAQLKRLLMQKQWLELLDRVELAFAEGANHFWLDLQYYAFVAQEQAGGEYAPVRDLAATDCALMLERLPGFHLLSFSDGSPFADDSTLEWIARYATVRDIDRGETVVPVAAQSASTDWADTEAKANNLASQEGLDSAFSFLQRLPAQDGDRDRFVRQLVMARVAERAERPDTALHLLSNVDTAARRFELALWEPLLAFEAKQHLMRLLKVRMTRKDADKPALAQRIETLIGELTAIDAARAVALD</sequence>
<dbReference type="NCBIfam" id="TIGR03362">
    <property type="entry name" value="VI_chp_7"/>
    <property type="match status" value="1"/>
</dbReference>
<dbReference type="Pfam" id="PF16989">
    <property type="entry name" value="T6SS_VasJ"/>
    <property type="match status" value="1"/>
</dbReference>
<feature type="compositionally biased region" description="Polar residues" evidence="1">
    <location>
        <begin position="229"/>
        <end position="238"/>
    </location>
</feature>
<evidence type="ECO:0000259" key="2">
    <source>
        <dbReference type="Pfam" id="PF06812"/>
    </source>
</evidence>
<feature type="domain" description="ImpA N-terminal" evidence="2">
    <location>
        <begin position="46"/>
        <end position="146"/>
    </location>
</feature>
<dbReference type="RefSeq" id="WP_089164014.1">
    <property type="nucleotide sequence ID" value="NZ_MTHB01000215.1"/>
</dbReference>
<dbReference type="EMBL" id="MTHB01000215">
    <property type="protein sequence ID" value="OXC74438.1"/>
    <property type="molecule type" value="Genomic_DNA"/>
</dbReference>
<accession>A0A226WV06</accession>
<name>A0A226WV06_CABSO</name>
<dbReference type="InterPro" id="IPR017739">
    <property type="entry name" value="T6SS-assoc_VCA0119"/>
</dbReference>
<dbReference type="PANTHER" id="PTHR37024:SF5">
    <property type="entry name" value="IMPA N-TERMINAL DOMAIN-CONTAINING PROTEIN"/>
    <property type="match status" value="1"/>
</dbReference>
<dbReference type="Proteomes" id="UP000214720">
    <property type="component" value="Unassembled WGS sequence"/>
</dbReference>
<evidence type="ECO:0000313" key="4">
    <source>
        <dbReference type="Proteomes" id="UP000214720"/>
    </source>
</evidence>
<dbReference type="InterPro" id="IPR010657">
    <property type="entry name" value="ImpA_N"/>
</dbReference>
<dbReference type="AlphaFoldDB" id="A0A226WV06"/>
<proteinExistence type="predicted"/>
<feature type="compositionally biased region" description="Polar residues" evidence="1">
    <location>
        <begin position="204"/>
        <end position="221"/>
    </location>
</feature>
<reference evidence="4" key="1">
    <citation type="submission" date="2017-01" db="EMBL/GenBank/DDBJ databases">
        <title>Genome Analysis of Deinococcus marmoris KOPRI26562.</title>
        <authorList>
            <person name="Kim J.H."/>
            <person name="Oh H.-M."/>
        </authorList>
    </citation>
    <scope>NUCLEOTIDE SEQUENCE [LARGE SCALE GENOMIC DNA]</scope>
    <source>
        <strain evidence="4">PAMC 26633</strain>
    </source>
</reference>